<sequence>MANKTTPIASSECNRNVFPRAVKLLGMYPVGLYVGFCPFWLLNPTNQPASQHRFWAESHFLFTMDQANRPTHSDHLRRSKRRRTSAVSSPTDDAIDRLVPSRNQSPIAATTAALRDHIHPHHSESSSDEDTDAPSQLLFTQPPFVSTNPTAALSPLVDPNALKCRKAPSVIKRVNELSTDDRSIITDAVADLYPSISNVRDFQYEAIHHLAFNDDASLILIRRTADGKSLVPAITSALRGGVSITVPKSAAPIHALLLQLYASKIVCFEIRDNTIVGTDKVQVEDIYVDVVYGSDEDGVKKPVYQLDAVWDTLNIS</sequence>
<name>A0ABD3PCR2_9STRA</name>
<dbReference type="AlphaFoldDB" id="A0ABD3PCR2"/>
<keyword evidence="2" id="KW-0812">Transmembrane</keyword>
<reference evidence="3 4" key="1">
    <citation type="submission" date="2024-10" db="EMBL/GenBank/DDBJ databases">
        <title>Updated reference genomes for cyclostephanoid diatoms.</title>
        <authorList>
            <person name="Roberts W.R."/>
            <person name="Alverson A.J."/>
        </authorList>
    </citation>
    <scope>NUCLEOTIDE SEQUENCE [LARGE SCALE GENOMIC DNA]</scope>
    <source>
        <strain evidence="3 4">AJA010-31</strain>
    </source>
</reference>
<proteinExistence type="predicted"/>
<gene>
    <name evidence="3" type="ORF">ACHAWO_009403</name>
</gene>
<feature type="transmembrane region" description="Helical" evidence="2">
    <location>
        <begin position="21"/>
        <end position="42"/>
    </location>
</feature>
<comment type="caution">
    <text evidence="3">The sequence shown here is derived from an EMBL/GenBank/DDBJ whole genome shotgun (WGS) entry which is preliminary data.</text>
</comment>
<organism evidence="3 4">
    <name type="scientific">Cyclotella atomus</name>
    <dbReference type="NCBI Taxonomy" id="382360"/>
    <lineage>
        <taxon>Eukaryota</taxon>
        <taxon>Sar</taxon>
        <taxon>Stramenopiles</taxon>
        <taxon>Ochrophyta</taxon>
        <taxon>Bacillariophyta</taxon>
        <taxon>Coscinodiscophyceae</taxon>
        <taxon>Thalassiosirophycidae</taxon>
        <taxon>Stephanodiscales</taxon>
        <taxon>Stephanodiscaceae</taxon>
        <taxon>Cyclotella</taxon>
    </lineage>
</organism>
<dbReference type="Proteomes" id="UP001530400">
    <property type="component" value="Unassembled WGS sequence"/>
</dbReference>
<keyword evidence="2" id="KW-0472">Membrane</keyword>
<keyword evidence="2" id="KW-1133">Transmembrane helix</keyword>
<evidence type="ECO:0000256" key="1">
    <source>
        <dbReference type="SAM" id="MobiDB-lite"/>
    </source>
</evidence>
<accession>A0ABD3PCR2</accession>
<evidence type="ECO:0000313" key="4">
    <source>
        <dbReference type="Proteomes" id="UP001530400"/>
    </source>
</evidence>
<protein>
    <submittedName>
        <fullName evidence="3">Uncharacterized protein</fullName>
    </submittedName>
</protein>
<evidence type="ECO:0000256" key="2">
    <source>
        <dbReference type="SAM" id="Phobius"/>
    </source>
</evidence>
<evidence type="ECO:0000313" key="3">
    <source>
        <dbReference type="EMBL" id="KAL3785569.1"/>
    </source>
</evidence>
<dbReference type="EMBL" id="JALLPJ020000686">
    <property type="protein sequence ID" value="KAL3785569.1"/>
    <property type="molecule type" value="Genomic_DNA"/>
</dbReference>
<feature type="region of interest" description="Disordered" evidence="1">
    <location>
        <begin position="70"/>
        <end position="102"/>
    </location>
</feature>
<keyword evidence="4" id="KW-1185">Reference proteome</keyword>